<dbReference type="Gene3D" id="3.90.1150.10">
    <property type="entry name" value="Aspartate Aminotransferase, domain 1"/>
    <property type="match status" value="1"/>
</dbReference>
<reference evidence="3 4" key="1">
    <citation type="submission" date="2018-08" db="EMBL/GenBank/DDBJ databases">
        <title>Muricauda nanhaiensis sp. nov., isolated from seawater of the South China Sea.</title>
        <authorList>
            <person name="Dang Y."/>
        </authorList>
    </citation>
    <scope>NUCLEOTIDE SEQUENCE [LARGE SCALE GENOMIC DNA]</scope>
    <source>
        <strain evidence="3 4">SM1704</strain>
    </source>
</reference>
<keyword evidence="3" id="KW-0032">Aminotransferase</keyword>
<comment type="caution">
    <text evidence="3">The sequence shown here is derived from an EMBL/GenBank/DDBJ whole genome shotgun (WGS) entry which is preliminary data.</text>
</comment>
<protein>
    <submittedName>
        <fullName evidence="3">Aminotransferase class V-fold PLP-dependent enzyme</fullName>
    </submittedName>
</protein>
<dbReference type="AlphaFoldDB" id="A0A371JPM6"/>
<keyword evidence="4" id="KW-1185">Reference proteome</keyword>
<dbReference type="InterPro" id="IPR015421">
    <property type="entry name" value="PyrdxlP-dep_Trfase_major"/>
</dbReference>
<evidence type="ECO:0000313" key="4">
    <source>
        <dbReference type="Proteomes" id="UP000261828"/>
    </source>
</evidence>
<name>A0A371JPM6_9FLAO</name>
<dbReference type="SUPFAM" id="SSF53383">
    <property type="entry name" value="PLP-dependent transferases"/>
    <property type="match status" value="1"/>
</dbReference>
<dbReference type="Pfam" id="PF00266">
    <property type="entry name" value="Aminotran_5"/>
    <property type="match status" value="1"/>
</dbReference>
<evidence type="ECO:0000256" key="1">
    <source>
        <dbReference type="ARBA" id="ARBA00022898"/>
    </source>
</evidence>
<keyword evidence="3" id="KW-0808">Transferase</keyword>
<dbReference type="Proteomes" id="UP000261828">
    <property type="component" value="Unassembled WGS sequence"/>
</dbReference>
<dbReference type="RefSeq" id="WP_116184084.1">
    <property type="nucleotide sequence ID" value="NZ_QTJX01000002.1"/>
</dbReference>
<feature type="domain" description="Aminotransferase class V" evidence="2">
    <location>
        <begin position="91"/>
        <end position="382"/>
    </location>
</feature>
<gene>
    <name evidence="3" type="ORF">DX873_08780</name>
</gene>
<organism evidence="3 4">
    <name type="scientific">Flagellimonas nanhaiensis</name>
    <dbReference type="NCBI Taxonomy" id="2292706"/>
    <lineage>
        <taxon>Bacteria</taxon>
        <taxon>Pseudomonadati</taxon>
        <taxon>Bacteroidota</taxon>
        <taxon>Flavobacteriia</taxon>
        <taxon>Flavobacteriales</taxon>
        <taxon>Flavobacteriaceae</taxon>
        <taxon>Flagellimonas</taxon>
    </lineage>
</organism>
<keyword evidence="1" id="KW-0663">Pyridoxal phosphate</keyword>
<dbReference type="EMBL" id="QTJX01000002">
    <property type="protein sequence ID" value="RDY59470.1"/>
    <property type="molecule type" value="Genomic_DNA"/>
</dbReference>
<dbReference type="GO" id="GO:0008483">
    <property type="term" value="F:transaminase activity"/>
    <property type="evidence" value="ECO:0007669"/>
    <property type="project" value="UniProtKB-KW"/>
</dbReference>
<sequence>MEKRQFLKHLGRATMVAPFVPWTANGNKAPSIPQPYPNTDDDRFWERIREDFDLKPDYINLENGYYCITPRPIMQKLHEHTQMVNYEGSFYMRNKQWENKERVTQKLAKFVGCRSESLIITRNTTESLDMIIGGFPWEKGDEAIFAEQDYGAMKDHFYLVRDRYGIVCKEVSVPNHPKSDDEIVELYESQITPKTKLLMVCHMINITGHILPIKKICEMAHKHGVEVMVDGAHAVGHIDVNIEELNCDYYGSSLHKWLSAPLGNGLLYVAPKNISKIWPLLAEHKREETDILRLNHTGTNPVHIYLAINEAIDYLELIGIRRKEERLRFLQKYWSDQLRNIPNISVNTPKEGQRSCGIGNVGITHIKPEDLAKVLLDEFKIWTVAIDGFNVRGCRITPNIYTTTKELDTFVTAMKTLAKRI</sequence>
<evidence type="ECO:0000313" key="3">
    <source>
        <dbReference type="EMBL" id="RDY59470.1"/>
    </source>
</evidence>
<proteinExistence type="predicted"/>
<dbReference type="InterPro" id="IPR015424">
    <property type="entry name" value="PyrdxlP-dep_Trfase"/>
</dbReference>
<accession>A0A371JPM6</accession>
<dbReference type="InterPro" id="IPR000192">
    <property type="entry name" value="Aminotrans_V_dom"/>
</dbReference>
<evidence type="ECO:0000259" key="2">
    <source>
        <dbReference type="Pfam" id="PF00266"/>
    </source>
</evidence>
<dbReference type="OrthoDB" id="9804366at2"/>
<dbReference type="Gene3D" id="3.40.640.10">
    <property type="entry name" value="Type I PLP-dependent aspartate aminotransferase-like (Major domain)"/>
    <property type="match status" value="1"/>
</dbReference>
<dbReference type="PANTHER" id="PTHR43092">
    <property type="entry name" value="L-CYSTEINE DESULFHYDRASE"/>
    <property type="match status" value="1"/>
</dbReference>
<dbReference type="InterPro" id="IPR015422">
    <property type="entry name" value="PyrdxlP-dep_Trfase_small"/>
</dbReference>
<dbReference type="PANTHER" id="PTHR43092:SF6">
    <property type="entry name" value="BLR1280 PROTEIN"/>
    <property type="match status" value="1"/>
</dbReference>